<dbReference type="Pfam" id="PF02225">
    <property type="entry name" value="PA"/>
    <property type="match status" value="1"/>
</dbReference>
<dbReference type="InterPro" id="IPR050371">
    <property type="entry name" value="Fungal_virulence_M36"/>
</dbReference>
<keyword evidence="11" id="KW-0865">Zymogen</keyword>
<evidence type="ECO:0000256" key="7">
    <source>
        <dbReference type="ARBA" id="ARBA00022729"/>
    </source>
</evidence>
<sequence length="865" mass="94105">MCVCTLTSVNAQNFENSIEAKLRLEVAEGSFNEEDVSNFEIDSYHYAKSTNTNNVYVIQKYNNVPIFNAIGVFAIRNQDVLHFSNSFEANLKDKVNGLLANISPAEAIHSAATQLGLESPTNLNVINTRSSSHFLFNTGDISFEDIPVKLVYQKIAKTGQLHLAWDLSIHAKNSEDWWSVRVDAQSGEIISRHNWTLTCSQNHEHQTKVPTEKNIQFQAKKLAETAYQNFTGTTDGAQYNVFPFPVESPNHGVRSLEVDPADENASPFGWHDTDGIAGAEFTITRGNNVWAQEDRAGTNAVGHAPDGGDDLIFDFALDLNAPPTTYEDAAITNLFYWNNVMHDVLYQYGFDEAAGNFQETNYTSEGEGNDFVYADAQDGAGVNNATFGTPPDGNNPSMTMYLWNPPGPVNAPLTIESPASIAGDINGDEASFGPALTATPITEDLVLVEDSSFFPPDYLACETLTNSANINGKIALIRRGECTFVSKVQKAQDAGALAVIVVNNEGGDTFNMGGTSNTINIPSIMISQADGEALISEIEDGTTINATLVNNGPFMIDGDFDNGIIAHEFGHGVSTRLTGGKFQADCLFNAEQMGEGWSDFIGLLMTMKTSDLAADGRGYGTYAISQETSGGGIRPTQYSTDTSINPFTYNITNNANITQPHGIGYVWAQMLWDMTWALIDEYGFDPDLYNGTGGNNIALQLVTDGLKLQSCSPGFVDGRDAILMADELAFDGANQCLIWQTFADRGLGWSADQGDADDRSDQIEAFDMPPTDELDCETFSNETFGTEEFKMWPNPAENIVNIQVGLNATGDVGISIYNINGKKVASFEKDASQEIQLNIDELNAGVYLVKVTSNEATFTKKLLVK</sequence>
<dbReference type="Gene3D" id="1.10.390.10">
    <property type="entry name" value="Neutral Protease Domain 2"/>
    <property type="match status" value="1"/>
</dbReference>
<dbReference type="CDD" id="cd09596">
    <property type="entry name" value="M36"/>
    <property type="match status" value="1"/>
</dbReference>
<keyword evidence="6" id="KW-0479">Metal-binding</keyword>
<gene>
    <name evidence="14" type="ORF">GCM10010832_14010</name>
</gene>
<evidence type="ECO:0000259" key="13">
    <source>
        <dbReference type="Pfam" id="PF18962"/>
    </source>
</evidence>
<evidence type="ECO:0000313" key="15">
    <source>
        <dbReference type="Proteomes" id="UP000599179"/>
    </source>
</evidence>
<comment type="cofactor">
    <cofactor evidence="1">
        <name>Zn(2+)</name>
        <dbReference type="ChEBI" id="CHEBI:29105"/>
    </cofactor>
</comment>
<evidence type="ECO:0000313" key="14">
    <source>
        <dbReference type="EMBL" id="GGE35032.1"/>
    </source>
</evidence>
<comment type="caution">
    <text evidence="14">The sequence shown here is derived from an EMBL/GenBank/DDBJ whole genome shotgun (WGS) entry which is preliminary data.</text>
</comment>
<dbReference type="Pfam" id="PF02128">
    <property type="entry name" value="Peptidase_M36"/>
    <property type="match status" value="1"/>
</dbReference>
<accession>A0ABQ1SHE2</accession>
<keyword evidence="10" id="KW-0482">Metalloprotease</keyword>
<dbReference type="SUPFAM" id="SSF52025">
    <property type="entry name" value="PA domain"/>
    <property type="match status" value="1"/>
</dbReference>
<keyword evidence="8" id="KW-0378">Hydrolase</keyword>
<dbReference type="NCBIfam" id="NF038113">
    <property type="entry name" value="T9SSA_dep_M36"/>
    <property type="match status" value="1"/>
</dbReference>
<evidence type="ECO:0000259" key="12">
    <source>
        <dbReference type="Pfam" id="PF02225"/>
    </source>
</evidence>
<dbReference type="EMBL" id="BMGM01000005">
    <property type="protein sequence ID" value="GGE35032.1"/>
    <property type="molecule type" value="Genomic_DNA"/>
</dbReference>
<evidence type="ECO:0000256" key="1">
    <source>
        <dbReference type="ARBA" id="ARBA00001947"/>
    </source>
</evidence>
<keyword evidence="7" id="KW-0732">Signal</keyword>
<dbReference type="InterPro" id="IPR046450">
    <property type="entry name" value="PA_dom_sf"/>
</dbReference>
<dbReference type="CDD" id="cd04818">
    <property type="entry name" value="PA_subtilisin_1"/>
    <property type="match status" value="1"/>
</dbReference>
<dbReference type="InterPro" id="IPR027268">
    <property type="entry name" value="Peptidase_M4/M1_CTD_sf"/>
</dbReference>
<dbReference type="PANTHER" id="PTHR33478">
    <property type="entry name" value="EXTRACELLULAR METALLOPROTEINASE MEP"/>
    <property type="match status" value="1"/>
</dbReference>
<evidence type="ECO:0000256" key="6">
    <source>
        <dbReference type="ARBA" id="ARBA00022723"/>
    </source>
</evidence>
<keyword evidence="15" id="KW-1185">Reference proteome</keyword>
<dbReference type="InterPro" id="IPR001842">
    <property type="entry name" value="Peptidase_M36"/>
</dbReference>
<keyword evidence="5" id="KW-0645">Protease</keyword>
<protein>
    <submittedName>
        <fullName evidence="14">Peptidase M36</fullName>
    </submittedName>
</protein>
<evidence type="ECO:0000256" key="10">
    <source>
        <dbReference type="ARBA" id="ARBA00023049"/>
    </source>
</evidence>
<dbReference type="NCBIfam" id="TIGR04183">
    <property type="entry name" value="Por_Secre_tail"/>
    <property type="match status" value="1"/>
</dbReference>
<evidence type="ECO:0000256" key="5">
    <source>
        <dbReference type="ARBA" id="ARBA00022670"/>
    </source>
</evidence>
<evidence type="ECO:0000256" key="2">
    <source>
        <dbReference type="ARBA" id="ARBA00004613"/>
    </source>
</evidence>
<organism evidence="14 15">
    <name type="scientific">Psychroflexus planctonicus</name>
    <dbReference type="NCBI Taxonomy" id="1526575"/>
    <lineage>
        <taxon>Bacteria</taxon>
        <taxon>Pseudomonadati</taxon>
        <taxon>Bacteroidota</taxon>
        <taxon>Flavobacteriia</taxon>
        <taxon>Flavobacteriales</taxon>
        <taxon>Flavobacteriaceae</taxon>
        <taxon>Psychroflexus</taxon>
    </lineage>
</organism>
<reference evidence="15" key="1">
    <citation type="journal article" date="2019" name="Int. J. Syst. Evol. Microbiol.">
        <title>The Global Catalogue of Microorganisms (GCM) 10K type strain sequencing project: providing services to taxonomists for standard genome sequencing and annotation.</title>
        <authorList>
            <consortium name="The Broad Institute Genomics Platform"/>
            <consortium name="The Broad Institute Genome Sequencing Center for Infectious Disease"/>
            <person name="Wu L."/>
            <person name="Ma J."/>
        </authorList>
    </citation>
    <scope>NUCLEOTIDE SEQUENCE [LARGE SCALE GENOMIC DNA]</scope>
    <source>
        <strain evidence="15">CGMCC 1.12931</strain>
    </source>
</reference>
<feature type="domain" description="Secretion system C-terminal sorting" evidence="13">
    <location>
        <begin position="791"/>
        <end position="864"/>
    </location>
</feature>
<dbReference type="InterPro" id="IPR026444">
    <property type="entry name" value="Secre_tail"/>
</dbReference>
<comment type="subcellular location">
    <subcellularLocation>
        <location evidence="2">Secreted</location>
    </subcellularLocation>
</comment>
<comment type="similarity">
    <text evidence="3">Belongs to the peptidase M36 family.</text>
</comment>
<feature type="domain" description="PA" evidence="12">
    <location>
        <begin position="444"/>
        <end position="534"/>
    </location>
</feature>
<evidence type="ECO:0000256" key="11">
    <source>
        <dbReference type="ARBA" id="ARBA00023145"/>
    </source>
</evidence>
<dbReference type="Gene3D" id="3.10.170.10">
    <property type="match status" value="1"/>
</dbReference>
<dbReference type="InterPro" id="IPR003137">
    <property type="entry name" value="PA_domain"/>
</dbReference>
<name>A0ABQ1SHE2_9FLAO</name>
<dbReference type="Proteomes" id="UP000599179">
    <property type="component" value="Unassembled WGS sequence"/>
</dbReference>
<evidence type="ECO:0000256" key="9">
    <source>
        <dbReference type="ARBA" id="ARBA00022833"/>
    </source>
</evidence>
<dbReference type="Gene3D" id="3.50.30.30">
    <property type="match status" value="1"/>
</dbReference>
<dbReference type="Pfam" id="PF18962">
    <property type="entry name" value="Por_Secre_tail"/>
    <property type="match status" value="1"/>
</dbReference>
<dbReference type="PANTHER" id="PTHR33478:SF1">
    <property type="entry name" value="EXTRACELLULAR METALLOPROTEINASE MEP"/>
    <property type="match status" value="1"/>
</dbReference>
<evidence type="ECO:0000256" key="8">
    <source>
        <dbReference type="ARBA" id="ARBA00022801"/>
    </source>
</evidence>
<keyword evidence="4" id="KW-0964">Secreted</keyword>
<evidence type="ECO:0000256" key="4">
    <source>
        <dbReference type="ARBA" id="ARBA00022525"/>
    </source>
</evidence>
<dbReference type="SUPFAM" id="SSF55486">
    <property type="entry name" value="Metalloproteases ('zincins'), catalytic domain"/>
    <property type="match status" value="1"/>
</dbReference>
<evidence type="ECO:0000256" key="3">
    <source>
        <dbReference type="ARBA" id="ARBA00006006"/>
    </source>
</evidence>
<keyword evidence="9" id="KW-0862">Zinc</keyword>
<proteinExistence type="inferred from homology"/>